<keyword evidence="2" id="KW-1185">Reference proteome</keyword>
<reference evidence="1 2" key="1">
    <citation type="submission" date="2024-02" db="EMBL/GenBank/DDBJ databases">
        <title>De novo assembly and annotation of 12 fungi associated with fruit tree decline syndrome in Ontario, Canada.</title>
        <authorList>
            <person name="Sulman M."/>
            <person name="Ellouze W."/>
            <person name="Ilyukhin E."/>
        </authorList>
    </citation>
    <scope>NUCLEOTIDE SEQUENCE [LARGE SCALE GENOMIC DNA]</scope>
    <source>
        <strain evidence="1 2">M42-189</strain>
    </source>
</reference>
<accession>A0ABR3R8K5</accession>
<name>A0ABR3R8K5_9PLEO</name>
<protein>
    <submittedName>
        <fullName evidence="1">Uncharacterized protein</fullName>
    </submittedName>
</protein>
<organism evidence="1 2">
    <name type="scientific">Paraconiothyrium brasiliense</name>
    <dbReference type="NCBI Taxonomy" id="300254"/>
    <lineage>
        <taxon>Eukaryota</taxon>
        <taxon>Fungi</taxon>
        <taxon>Dikarya</taxon>
        <taxon>Ascomycota</taxon>
        <taxon>Pezizomycotina</taxon>
        <taxon>Dothideomycetes</taxon>
        <taxon>Pleosporomycetidae</taxon>
        <taxon>Pleosporales</taxon>
        <taxon>Massarineae</taxon>
        <taxon>Didymosphaeriaceae</taxon>
        <taxon>Paraconiothyrium</taxon>
    </lineage>
</organism>
<dbReference type="Proteomes" id="UP001521785">
    <property type="component" value="Unassembled WGS sequence"/>
</dbReference>
<evidence type="ECO:0000313" key="2">
    <source>
        <dbReference type="Proteomes" id="UP001521785"/>
    </source>
</evidence>
<sequence length="106" mass="11855">MNPDSDDSVVRYYYNALHPHRDQVSEATVRAISEALAAKAKRIQHINGLPPTSDSLRMSFGEVNKKGIKNITAYVIRGARQTRVEWVNVRGGGNVVEAFGKKIRDF</sequence>
<proteinExistence type="predicted"/>
<dbReference type="EMBL" id="JAKJXO020000009">
    <property type="protein sequence ID" value="KAL1600741.1"/>
    <property type="molecule type" value="Genomic_DNA"/>
</dbReference>
<evidence type="ECO:0000313" key="1">
    <source>
        <dbReference type="EMBL" id="KAL1600741.1"/>
    </source>
</evidence>
<gene>
    <name evidence="1" type="ORF">SLS60_007129</name>
</gene>
<comment type="caution">
    <text evidence="1">The sequence shown here is derived from an EMBL/GenBank/DDBJ whole genome shotgun (WGS) entry which is preliminary data.</text>
</comment>